<protein>
    <recommendedName>
        <fullName evidence="1">N-acetyltransferase domain-containing protein</fullName>
    </recommendedName>
</protein>
<evidence type="ECO:0000313" key="2">
    <source>
        <dbReference type="EMBL" id="EDK34760.1"/>
    </source>
</evidence>
<name>A5N0W4_CLOK5</name>
<organism evidence="2 3">
    <name type="scientific">Clostridium kluyveri (strain ATCC 8527 / DSM 555 / NBRC 12016 / NCIMB 10680 / K1)</name>
    <dbReference type="NCBI Taxonomy" id="431943"/>
    <lineage>
        <taxon>Bacteria</taxon>
        <taxon>Bacillati</taxon>
        <taxon>Bacillota</taxon>
        <taxon>Clostridia</taxon>
        <taxon>Eubacteriales</taxon>
        <taxon>Clostridiaceae</taxon>
        <taxon>Clostridium</taxon>
    </lineage>
</organism>
<sequence length="86" mass="10190">MKLNIRRLTIIPLNLEQFKVLFDVIYMTEVVKSMCQWALSDKKVLRVIAGTDKNNIASQRVLKKCSFIIYDEDHENYLWQLNNKLS</sequence>
<dbReference type="Pfam" id="PF13302">
    <property type="entry name" value="Acetyltransf_3"/>
    <property type="match status" value="1"/>
</dbReference>
<dbReference type="STRING" id="431943.CKL_2748"/>
<dbReference type="GO" id="GO:0016747">
    <property type="term" value="F:acyltransferase activity, transferring groups other than amino-acyl groups"/>
    <property type="evidence" value="ECO:0007669"/>
    <property type="project" value="InterPro"/>
</dbReference>
<dbReference type="RefSeq" id="WP_012103090.1">
    <property type="nucleotide sequence ID" value="NC_009706.1"/>
</dbReference>
<evidence type="ECO:0000259" key="1">
    <source>
        <dbReference type="Pfam" id="PF13302"/>
    </source>
</evidence>
<gene>
    <name evidence="2" type="ordered locus">CKL_2748</name>
</gene>
<dbReference type="Proteomes" id="UP000002411">
    <property type="component" value="Chromosome"/>
</dbReference>
<dbReference type="Gene3D" id="3.40.630.30">
    <property type="match status" value="1"/>
</dbReference>
<dbReference type="InterPro" id="IPR016181">
    <property type="entry name" value="Acyl_CoA_acyltransferase"/>
</dbReference>
<dbReference type="AlphaFoldDB" id="A5N0W4"/>
<dbReference type="KEGG" id="ckl:CKL_2748"/>
<reference evidence="2 3" key="1">
    <citation type="journal article" date="2008" name="Proc. Natl. Acad. Sci. U.S.A.">
        <title>The genome of Clostridium kluyveri, a strict anaerobe with unique metabolic features.</title>
        <authorList>
            <person name="Seedorf H."/>
            <person name="Fricke W.F."/>
            <person name="Veith B."/>
            <person name="Brueggemann H."/>
            <person name="Liesegang H."/>
            <person name="Strittmatter A."/>
            <person name="Miethke M."/>
            <person name="Buckel W."/>
            <person name="Hinderberger J."/>
            <person name="Li F."/>
            <person name="Hagemeier C."/>
            <person name="Thauer R.K."/>
            <person name="Gottschalk G."/>
        </authorList>
    </citation>
    <scope>NUCLEOTIDE SEQUENCE [LARGE SCALE GENOMIC DNA]</scope>
    <source>
        <strain evidence="3">ATCC 8527 / DSM 555 / NCIMB 10680</strain>
    </source>
</reference>
<evidence type="ECO:0000313" key="3">
    <source>
        <dbReference type="Proteomes" id="UP000002411"/>
    </source>
</evidence>
<proteinExistence type="predicted"/>
<feature type="domain" description="N-acetyltransferase" evidence="1">
    <location>
        <begin position="26"/>
        <end position="67"/>
    </location>
</feature>
<accession>A5N0W4</accession>
<keyword evidence="3" id="KW-1185">Reference proteome</keyword>
<dbReference type="InterPro" id="IPR000182">
    <property type="entry name" value="GNAT_dom"/>
</dbReference>
<dbReference type="EMBL" id="CP000673">
    <property type="protein sequence ID" value="EDK34760.1"/>
    <property type="molecule type" value="Genomic_DNA"/>
</dbReference>
<dbReference type="HOGENOM" id="CLU_2492357_0_0_9"/>
<dbReference type="SUPFAM" id="SSF55729">
    <property type="entry name" value="Acyl-CoA N-acyltransferases (Nat)"/>
    <property type="match status" value="1"/>
</dbReference>